<dbReference type="AlphaFoldDB" id="X1RCR2"/>
<reference evidence="1" key="1">
    <citation type="journal article" date="2014" name="Front. Microbiol.">
        <title>High frequency of phylogenetically diverse reductive dehalogenase-homologous genes in deep subseafloor sedimentary metagenomes.</title>
        <authorList>
            <person name="Kawai M."/>
            <person name="Futagami T."/>
            <person name="Toyoda A."/>
            <person name="Takaki Y."/>
            <person name="Nishi S."/>
            <person name="Hori S."/>
            <person name="Arai W."/>
            <person name="Tsubouchi T."/>
            <person name="Morono Y."/>
            <person name="Uchiyama I."/>
            <person name="Ito T."/>
            <person name="Fujiyama A."/>
            <person name="Inagaki F."/>
            <person name="Takami H."/>
        </authorList>
    </citation>
    <scope>NUCLEOTIDE SEQUENCE</scope>
    <source>
        <strain evidence="1">Expedition CK06-06</strain>
    </source>
</reference>
<protein>
    <submittedName>
        <fullName evidence="1">Uncharacterized protein</fullName>
    </submittedName>
</protein>
<name>X1RCR2_9ZZZZ</name>
<dbReference type="EMBL" id="BARW01001544">
    <property type="protein sequence ID" value="GAI60940.1"/>
    <property type="molecule type" value="Genomic_DNA"/>
</dbReference>
<gene>
    <name evidence="1" type="ORF">S12H4_04856</name>
</gene>
<feature type="non-terminal residue" evidence="1">
    <location>
        <position position="72"/>
    </location>
</feature>
<sequence length="72" mass="8202">MRVPRVYDSTPGQDDANISQVWGDWIGELANWDWFATMTFRNPSEIDQKAGWTRIGPGCARTALKTWSEALE</sequence>
<organism evidence="1">
    <name type="scientific">marine sediment metagenome</name>
    <dbReference type="NCBI Taxonomy" id="412755"/>
    <lineage>
        <taxon>unclassified sequences</taxon>
        <taxon>metagenomes</taxon>
        <taxon>ecological metagenomes</taxon>
    </lineage>
</organism>
<proteinExistence type="predicted"/>
<comment type="caution">
    <text evidence="1">The sequence shown here is derived from an EMBL/GenBank/DDBJ whole genome shotgun (WGS) entry which is preliminary data.</text>
</comment>
<accession>X1RCR2</accession>
<evidence type="ECO:0000313" key="1">
    <source>
        <dbReference type="EMBL" id="GAI60940.1"/>
    </source>
</evidence>